<gene>
    <name evidence="1" type="ORF">S01H1_10786</name>
</gene>
<proteinExistence type="predicted"/>
<evidence type="ECO:0000313" key="1">
    <source>
        <dbReference type="EMBL" id="GAF74322.1"/>
    </source>
</evidence>
<dbReference type="EMBL" id="BARS01005496">
    <property type="protein sequence ID" value="GAF74322.1"/>
    <property type="molecule type" value="Genomic_DNA"/>
</dbReference>
<accession>X0SEJ0</accession>
<comment type="caution">
    <text evidence="1">The sequence shown here is derived from an EMBL/GenBank/DDBJ whole genome shotgun (WGS) entry which is preliminary data.</text>
</comment>
<dbReference type="AlphaFoldDB" id="X0SEJ0"/>
<sequence>MLLLAGFGLGFGLGLWLAACSSETTGPDHNDAAVVNSDAGADAAPMDAAPTDAALADAGDSGTDSGTIVPGVVASNFAVLVNRDVDVAPTPIKAAYVAAIAAT</sequence>
<protein>
    <submittedName>
        <fullName evidence="1">Uncharacterized protein</fullName>
    </submittedName>
</protein>
<name>X0SEJ0_9ZZZZ</name>
<feature type="non-terminal residue" evidence="1">
    <location>
        <position position="103"/>
    </location>
</feature>
<organism evidence="1">
    <name type="scientific">marine sediment metagenome</name>
    <dbReference type="NCBI Taxonomy" id="412755"/>
    <lineage>
        <taxon>unclassified sequences</taxon>
        <taxon>metagenomes</taxon>
        <taxon>ecological metagenomes</taxon>
    </lineage>
</organism>
<reference evidence="1" key="1">
    <citation type="journal article" date="2014" name="Front. Microbiol.">
        <title>High frequency of phylogenetically diverse reductive dehalogenase-homologous genes in deep subseafloor sedimentary metagenomes.</title>
        <authorList>
            <person name="Kawai M."/>
            <person name="Futagami T."/>
            <person name="Toyoda A."/>
            <person name="Takaki Y."/>
            <person name="Nishi S."/>
            <person name="Hori S."/>
            <person name="Arai W."/>
            <person name="Tsubouchi T."/>
            <person name="Morono Y."/>
            <person name="Uchiyama I."/>
            <person name="Ito T."/>
            <person name="Fujiyama A."/>
            <person name="Inagaki F."/>
            <person name="Takami H."/>
        </authorList>
    </citation>
    <scope>NUCLEOTIDE SEQUENCE</scope>
    <source>
        <strain evidence="1">Expedition CK06-06</strain>
    </source>
</reference>